<sequence length="89" mass="10291">MTSKKWDDPQLDAAQFAIDRFLNAKQNVSEQMAEIYQSIQDGSATDEDRKRLKSLREQYIALSKEVEDVMGRLLVGNLTRNWSDVAKRK</sequence>
<accession>A0A1M7CNA5</accession>
<name>A0A1M7CNA5_9BRAD</name>
<dbReference type="EMBL" id="LT670844">
    <property type="protein sequence ID" value="SHL68647.1"/>
    <property type="molecule type" value="Genomic_DNA"/>
</dbReference>
<gene>
    <name evidence="1" type="ORF">SAMN05444159_6544</name>
</gene>
<organism evidence="1 2">
    <name type="scientific">Bradyrhizobium lablabi</name>
    <dbReference type="NCBI Taxonomy" id="722472"/>
    <lineage>
        <taxon>Bacteria</taxon>
        <taxon>Pseudomonadati</taxon>
        <taxon>Pseudomonadota</taxon>
        <taxon>Alphaproteobacteria</taxon>
        <taxon>Hyphomicrobiales</taxon>
        <taxon>Nitrobacteraceae</taxon>
        <taxon>Bradyrhizobium</taxon>
    </lineage>
</organism>
<reference evidence="1 2" key="1">
    <citation type="submission" date="2016-11" db="EMBL/GenBank/DDBJ databases">
        <authorList>
            <person name="Jaros S."/>
            <person name="Januszkiewicz K."/>
            <person name="Wedrychowicz H."/>
        </authorList>
    </citation>
    <scope>NUCLEOTIDE SEQUENCE [LARGE SCALE GENOMIC DNA]</scope>
    <source>
        <strain evidence="1 2">GAS499</strain>
    </source>
</reference>
<evidence type="ECO:0000313" key="2">
    <source>
        <dbReference type="Proteomes" id="UP000189935"/>
    </source>
</evidence>
<protein>
    <submittedName>
        <fullName evidence="1">Uncharacterized protein</fullName>
    </submittedName>
</protein>
<proteinExistence type="predicted"/>
<dbReference type="RefSeq" id="WP_079543710.1">
    <property type="nucleotide sequence ID" value="NZ_LT670844.1"/>
</dbReference>
<dbReference type="Proteomes" id="UP000189935">
    <property type="component" value="Chromosome I"/>
</dbReference>
<dbReference type="AlphaFoldDB" id="A0A1M7CNA5"/>
<evidence type="ECO:0000313" key="1">
    <source>
        <dbReference type="EMBL" id="SHL68647.1"/>
    </source>
</evidence>